<evidence type="ECO:0000256" key="2">
    <source>
        <dbReference type="SAM" id="SignalP"/>
    </source>
</evidence>
<sequence>MHTSIRGAFDFAQIIMLATITFPLLSNGHKDGGGSIPSLPCTSPEADRLPFFDCYRLQQLPPEKETKDMEIQSMEAATEWPFLESNHAERDHSKRRSERHRVMQLTLERSAAAPGPQDVRIRSVAYQ</sequence>
<protein>
    <submittedName>
        <fullName evidence="3">Putative secreted protein</fullName>
    </submittedName>
</protein>
<dbReference type="EMBL" id="GGFK01015337">
    <property type="protein sequence ID" value="MBW48658.1"/>
    <property type="molecule type" value="Transcribed_RNA"/>
</dbReference>
<feature type="region of interest" description="Disordered" evidence="1">
    <location>
        <begin position="80"/>
        <end position="127"/>
    </location>
</feature>
<dbReference type="AlphaFoldDB" id="A0A2M4B759"/>
<evidence type="ECO:0000313" key="3">
    <source>
        <dbReference type="EMBL" id="MBW48658.1"/>
    </source>
</evidence>
<feature type="signal peptide" evidence="2">
    <location>
        <begin position="1"/>
        <end position="28"/>
    </location>
</feature>
<name>A0A2M4B759_9DIPT</name>
<reference evidence="3" key="1">
    <citation type="submission" date="2018-01" db="EMBL/GenBank/DDBJ databases">
        <title>An insight into the sialome of Amazonian anophelines.</title>
        <authorList>
            <person name="Ribeiro J.M."/>
            <person name="Scarpassa V."/>
            <person name="Calvo E."/>
        </authorList>
    </citation>
    <scope>NUCLEOTIDE SEQUENCE</scope>
    <source>
        <tissue evidence="3">Salivary glands</tissue>
    </source>
</reference>
<proteinExistence type="predicted"/>
<feature type="chain" id="PRO_5014915070" evidence="2">
    <location>
        <begin position="29"/>
        <end position="127"/>
    </location>
</feature>
<keyword evidence="2" id="KW-0732">Signal</keyword>
<organism evidence="3">
    <name type="scientific">Anopheles triannulatus</name>
    <dbReference type="NCBI Taxonomy" id="58253"/>
    <lineage>
        <taxon>Eukaryota</taxon>
        <taxon>Metazoa</taxon>
        <taxon>Ecdysozoa</taxon>
        <taxon>Arthropoda</taxon>
        <taxon>Hexapoda</taxon>
        <taxon>Insecta</taxon>
        <taxon>Pterygota</taxon>
        <taxon>Neoptera</taxon>
        <taxon>Endopterygota</taxon>
        <taxon>Diptera</taxon>
        <taxon>Nematocera</taxon>
        <taxon>Culicoidea</taxon>
        <taxon>Culicidae</taxon>
        <taxon>Anophelinae</taxon>
        <taxon>Anopheles</taxon>
    </lineage>
</organism>
<accession>A0A2M4B759</accession>
<evidence type="ECO:0000256" key="1">
    <source>
        <dbReference type="SAM" id="MobiDB-lite"/>
    </source>
</evidence>